<feature type="non-terminal residue" evidence="2">
    <location>
        <position position="1"/>
    </location>
</feature>
<protein>
    <submittedName>
        <fullName evidence="2">Uncharacterized protein</fullName>
    </submittedName>
</protein>
<dbReference type="EMBL" id="JAEFCI010009327">
    <property type="protein sequence ID" value="KAG5457882.1"/>
    <property type="molecule type" value="Genomic_DNA"/>
</dbReference>
<sequence length="155" mass="17126">IHFSDLNVTLSFSATGAENAEEAAFRLHGAEDSRPVEELQEAQRSGGRRGKHPRPCVRVGGKRRRGLASVRGLWWSRPQATARHFKDPVVFLSRAETKRKPPATMANAEIVGRDGTERRLAFLASHGNAPEILQVAADLSLGEAVRTLPLQRCRR</sequence>
<dbReference type="Proteomes" id="UP000673691">
    <property type="component" value="Unassembled WGS sequence"/>
</dbReference>
<feature type="compositionally biased region" description="Basic residues" evidence="1">
    <location>
        <begin position="46"/>
        <end position="61"/>
    </location>
</feature>
<feature type="compositionally biased region" description="Basic and acidic residues" evidence="1">
    <location>
        <begin position="28"/>
        <end position="37"/>
    </location>
</feature>
<gene>
    <name evidence="2" type="ORF">BJ554DRAFT_1996</name>
</gene>
<evidence type="ECO:0000256" key="1">
    <source>
        <dbReference type="SAM" id="MobiDB-lite"/>
    </source>
</evidence>
<organism evidence="2 3">
    <name type="scientific">Olpidium bornovanus</name>
    <dbReference type="NCBI Taxonomy" id="278681"/>
    <lineage>
        <taxon>Eukaryota</taxon>
        <taxon>Fungi</taxon>
        <taxon>Fungi incertae sedis</taxon>
        <taxon>Olpidiomycota</taxon>
        <taxon>Olpidiomycotina</taxon>
        <taxon>Olpidiomycetes</taxon>
        <taxon>Olpidiales</taxon>
        <taxon>Olpidiaceae</taxon>
        <taxon>Olpidium</taxon>
    </lineage>
</organism>
<accession>A0A8H8DH92</accession>
<evidence type="ECO:0000313" key="3">
    <source>
        <dbReference type="Proteomes" id="UP000673691"/>
    </source>
</evidence>
<reference evidence="2 3" key="1">
    <citation type="journal article" name="Sci. Rep.">
        <title>Genome-scale phylogenetic analyses confirm Olpidium as the closest living zoosporic fungus to the non-flagellated, terrestrial fungi.</title>
        <authorList>
            <person name="Chang Y."/>
            <person name="Rochon D."/>
            <person name="Sekimoto S."/>
            <person name="Wang Y."/>
            <person name="Chovatia M."/>
            <person name="Sandor L."/>
            <person name="Salamov A."/>
            <person name="Grigoriev I.V."/>
            <person name="Stajich J.E."/>
            <person name="Spatafora J.W."/>
        </authorList>
    </citation>
    <scope>NUCLEOTIDE SEQUENCE [LARGE SCALE GENOMIC DNA]</scope>
    <source>
        <strain evidence="2">S191</strain>
    </source>
</reference>
<proteinExistence type="predicted"/>
<feature type="region of interest" description="Disordered" evidence="1">
    <location>
        <begin position="28"/>
        <end position="61"/>
    </location>
</feature>
<dbReference type="AlphaFoldDB" id="A0A8H8DH92"/>
<evidence type="ECO:0000313" key="2">
    <source>
        <dbReference type="EMBL" id="KAG5457882.1"/>
    </source>
</evidence>
<comment type="caution">
    <text evidence="2">The sequence shown here is derived from an EMBL/GenBank/DDBJ whole genome shotgun (WGS) entry which is preliminary data.</text>
</comment>
<name>A0A8H8DH92_9FUNG</name>
<keyword evidence="3" id="KW-1185">Reference proteome</keyword>